<dbReference type="EMBL" id="CP014692">
    <property type="protein sequence ID" value="AQS85904.1"/>
    <property type="molecule type" value="Genomic_DNA"/>
</dbReference>
<sequence>MVDQPVRVIRPVGKEGVRVDVFHERFRLGDISILPRCEGEFHRITERIADGMDLRRQSTS</sequence>
<evidence type="ECO:0000313" key="2">
    <source>
        <dbReference type="Proteomes" id="UP000188937"/>
    </source>
</evidence>
<evidence type="ECO:0000313" key="1">
    <source>
        <dbReference type="EMBL" id="AQS85904.1"/>
    </source>
</evidence>
<reference evidence="1 2" key="1">
    <citation type="submission" date="2016-03" db="EMBL/GenBank/DDBJ databases">
        <title>Acetic acid bacteria sequencing.</title>
        <authorList>
            <person name="Brandt J."/>
            <person name="Jakob F."/>
            <person name="Vogel R.F."/>
        </authorList>
    </citation>
    <scope>NUCLEOTIDE SEQUENCE [LARGE SCALE GENOMIC DNA]</scope>
    <source>
        <strain evidence="1 2">TMW2.1153</strain>
    </source>
</reference>
<gene>
    <name evidence="1" type="ORF">A0U92_15295</name>
</gene>
<organism evidence="1 2">
    <name type="scientific">Acetobacter aceti</name>
    <dbReference type="NCBI Taxonomy" id="435"/>
    <lineage>
        <taxon>Bacteria</taxon>
        <taxon>Pseudomonadati</taxon>
        <taxon>Pseudomonadota</taxon>
        <taxon>Alphaproteobacteria</taxon>
        <taxon>Acetobacterales</taxon>
        <taxon>Acetobacteraceae</taxon>
        <taxon>Acetobacter</taxon>
        <taxon>Acetobacter subgen. Acetobacter</taxon>
    </lineage>
</organism>
<dbReference type="KEGG" id="aace:A0U92_15295"/>
<dbReference type="Proteomes" id="UP000188937">
    <property type="component" value="Chromosome"/>
</dbReference>
<protein>
    <submittedName>
        <fullName evidence="1">Uncharacterized protein</fullName>
    </submittedName>
</protein>
<proteinExistence type="predicted"/>
<name>A0A1U9KJB2_ACEAC</name>
<dbReference type="AlphaFoldDB" id="A0A1U9KJB2"/>
<keyword evidence="2" id="KW-1185">Reference proteome</keyword>
<accession>A0A1U9KJB2</accession>